<organism evidence="1">
    <name type="scientific">marine sediment metagenome</name>
    <dbReference type="NCBI Taxonomy" id="412755"/>
    <lineage>
        <taxon>unclassified sequences</taxon>
        <taxon>metagenomes</taxon>
        <taxon>ecological metagenomes</taxon>
    </lineage>
</organism>
<evidence type="ECO:0000313" key="1">
    <source>
        <dbReference type="EMBL" id="KKM19649.1"/>
    </source>
</evidence>
<dbReference type="EMBL" id="LAZR01013939">
    <property type="protein sequence ID" value="KKM19649.1"/>
    <property type="molecule type" value="Genomic_DNA"/>
</dbReference>
<comment type="caution">
    <text evidence="1">The sequence shown here is derived from an EMBL/GenBank/DDBJ whole genome shotgun (WGS) entry which is preliminary data.</text>
</comment>
<accession>A0A0F9IIR6</accession>
<gene>
    <name evidence="1" type="ORF">LCGC14_1653430</name>
</gene>
<sequence>MSKAYKYRGLGLTTKERNAGGRKFTEYQTVYPHLNKLSDLQLLEHLVFLEILEERYKTRIGEISRNTTATKIGITPSGLLKDLNDNSAEIINLKEKLGLFADKKLLDAFQRFQDIIKKFTAWGKDHVLERKTTCPFCSKPFILKIRTDKYEPIKTPFFKDKILANPELWDAYQKGEITKLRYSKILGTSEDFIDWLKEKVFDIKVQKK</sequence>
<name>A0A0F9IIR6_9ZZZZ</name>
<dbReference type="AlphaFoldDB" id="A0A0F9IIR6"/>
<protein>
    <submittedName>
        <fullName evidence="1">Uncharacterized protein</fullName>
    </submittedName>
</protein>
<reference evidence="1" key="1">
    <citation type="journal article" date="2015" name="Nature">
        <title>Complex archaea that bridge the gap between prokaryotes and eukaryotes.</title>
        <authorList>
            <person name="Spang A."/>
            <person name="Saw J.H."/>
            <person name="Jorgensen S.L."/>
            <person name="Zaremba-Niedzwiedzka K."/>
            <person name="Martijn J."/>
            <person name="Lind A.E."/>
            <person name="van Eijk R."/>
            <person name="Schleper C."/>
            <person name="Guy L."/>
            <person name="Ettema T.J."/>
        </authorList>
    </citation>
    <scope>NUCLEOTIDE SEQUENCE</scope>
</reference>
<proteinExistence type="predicted"/>